<comment type="caution">
    <text evidence="1">The sequence shown here is derived from an EMBL/GenBank/DDBJ whole genome shotgun (WGS) entry which is preliminary data.</text>
</comment>
<protein>
    <submittedName>
        <fullName evidence="1">Uncharacterized protein</fullName>
    </submittedName>
</protein>
<organism evidence="1 2">
    <name type="scientific">Mycetocola lacteus</name>
    <dbReference type="NCBI Taxonomy" id="76637"/>
    <lineage>
        <taxon>Bacteria</taxon>
        <taxon>Bacillati</taxon>
        <taxon>Actinomycetota</taxon>
        <taxon>Actinomycetes</taxon>
        <taxon>Micrococcales</taxon>
        <taxon>Microbacteriaceae</taxon>
        <taxon>Mycetocola</taxon>
    </lineage>
</organism>
<evidence type="ECO:0000313" key="1">
    <source>
        <dbReference type="EMBL" id="RLP82964.1"/>
    </source>
</evidence>
<reference evidence="1 2" key="1">
    <citation type="submission" date="2018-10" db="EMBL/GenBank/DDBJ databases">
        <authorList>
            <person name="Li J."/>
        </authorList>
    </citation>
    <scope>NUCLEOTIDE SEQUENCE [LARGE SCALE GENOMIC DNA]</scope>
    <source>
        <strain evidence="1 2">JCM 11654</strain>
    </source>
</reference>
<keyword evidence="2" id="KW-1185">Reference proteome</keyword>
<accession>A0A3L7AS66</accession>
<evidence type="ECO:0000313" key="2">
    <source>
        <dbReference type="Proteomes" id="UP000269438"/>
    </source>
</evidence>
<dbReference type="Proteomes" id="UP000269438">
    <property type="component" value="Unassembled WGS sequence"/>
</dbReference>
<dbReference type="AlphaFoldDB" id="A0A3L7AS66"/>
<proteinExistence type="predicted"/>
<gene>
    <name evidence="1" type="ORF">D9V34_06885</name>
</gene>
<sequence length="343" mass="36627">MVRGAMVFDPARRTEIEGILRRLRRPTLLLVPDVDAQGRSDPVGAMAQAWSILTEDEARSVFVIRDIAQPLPGGVARAVSALRRVPPGSGIALHTAADSPHNAYRVRLAALTGHGLVELQPQERAPTLFLLFDGVDAARIARILGGRGGGYVEAERIMADTLHTLGIRVFAVVPHPMDRRESAEAEGVGAECARATLAAVAADRPDWAVLSASTIEGIGHGWIPVYREGRTQLERFVGTPEGTHVRQNAHWSRAAELLGDAELPGLTAHRPGVSADHEAFVAGALLGWGVERVPRAGLALREDRLRALTRAWAQAAAGAESTARIEELAARIRAGIAAITDAH</sequence>
<name>A0A3L7AS66_9MICO</name>
<dbReference type="EMBL" id="RCUY01000005">
    <property type="protein sequence ID" value="RLP82964.1"/>
    <property type="molecule type" value="Genomic_DNA"/>
</dbReference>